<reference evidence="2 3" key="1">
    <citation type="journal article" date="2013" name="PLoS Genet.">
        <title>Genomic mechanisms accounting for the adaptation to parasitism in nematode-trapping fungi.</title>
        <authorList>
            <person name="Meerupati T."/>
            <person name="Andersson K.M."/>
            <person name="Friman E."/>
            <person name="Kumar D."/>
            <person name="Tunlid A."/>
            <person name="Ahren D."/>
        </authorList>
    </citation>
    <scope>NUCLEOTIDE SEQUENCE [LARGE SCALE GENOMIC DNA]</scope>
    <source>
        <strain evidence="2 3">CBS 200.50</strain>
    </source>
</reference>
<gene>
    <name evidence="2" type="ORF">H072_3397</name>
</gene>
<dbReference type="HOGENOM" id="CLU_566146_0_0_1"/>
<reference evidence="3" key="2">
    <citation type="submission" date="2013-04" db="EMBL/GenBank/DDBJ databases">
        <title>Genomic mechanisms accounting for the adaptation to parasitism in nematode-trapping fungi.</title>
        <authorList>
            <person name="Ahren D.G."/>
        </authorList>
    </citation>
    <scope>NUCLEOTIDE SEQUENCE [LARGE SCALE GENOMIC DNA]</scope>
    <source>
        <strain evidence="3">CBS 200.50</strain>
    </source>
</reference>
<dbReference type="OrthoDB" id="5407283at2759"/>
<dbReference type="AlphaFoldDB" id="S8AIB8"/>
<feature type="compositionally biased region" description="Basic and acidic residues" evidence="1">
    <location>
        <begin position="308"/>
        <end position="326"/>
    </location>
</feature>
<feature type="region of interest" description="Disordered" evidence="1">
    <location>
        <begin position="213"/>
        <end position="345"/>
    </location>
</feature>
<protein>
    <submittedName>
        <fullName evidence="2">Uncharacterized protein</fullName>
    </submittedName>
</protein>
<feature type="compositionally biased region" description="Basic and acidic residues" evidence="1">
    <location>
        <begin position="335"/>
        <end position="345"/>
    </location>
</feature>
<evidence type="ECO:0000313" key="2">
    <source>
        <dbReference type="EMBL" id="EPS42639.1"/>
    </source>
</evidence>
<accession>S8AIB8</accession>
<sequence>MSSNPKLEEFPKDPGDLGVMAPYRSFDLSPGADALMELLEAVFLFIDSNYQKSNKGIIIFDKLLLCMCDFMDDDECVTDQETKWTSGVISKDASVLVPLYNAIECDYAMVSKTMDNPFKQFRRPERVGLTRIGLIKFIIVMYLYSNSISDDRLYRCLLWITNKYRLMVPGTTRPVMPLDDKEQTDDNFNDLANELGIPMNRIPRQISEWRAKQPVLTKSSASKSPAPKPAAPTTRAPEPASKPAAPVRTAEEAISQNRRSYSSAYRGSPSPTRQMENLRLGTNGGGGGGGGYWYPSGNRQRSPPSPPRARDRERERERGPRRKTLEELEEERDEMEIRAKEQEMRDLEQHYDREAKERQQRWEREYMQMQKKGMEAQMKSTERGMGVMRTVGIPPEYWEDRYRYH</sequence>
<evidence type="ECO:0000313" key="3">
    <source>
        <dbReference type="Proteomes" id="UP000015100"/>
    </source>
</evidence>
<name>S8AIB8_DACHA</name>
<keyword evidence="3" id="KW-1185">Reference proteome</keyword>
<feature type="compositionally biased region" description="Gly residues" evidence="1">
    <location>
        <begin position="282"/>
        <end position="292"/>
    </location>
</feature>
<dbReference type="STRING" id="1284197.S8AIB8"/>
<feature type="compositionally biased region" description="Polar residues" evidence="1">
    <location>
        <begin position="254"/>
        <end position="275"/>
    </location>
</feature>
<evidence type="ECO:0000256" key="1">
    <source>
        <dbReference type="SAM" id="MobiDB-lite"/>
    </source>
</evidence>
<organism evidence="2 3">
    <name type="scientific">Dactylellina haptotyla (strain CBS 200.50)</name>
    <name type="common">Nematode-trapping fungus</name>
    <name type="synonym">Monacrosporium haptotylum</name>
    <dbReference type="NCBI Taxonomy" id="1284197"/>
    <lineage>
        <taxon>Eukaryota</taxon>
        <taxon>Fungi</taxon>
        <taxon>Dikarya</taxon>
        <taxon>Ascomycota</taxon>
        <taxon>Pezizomycotina</taxon>
        <taxon>Orbiliomycetes</taxon>
        <taxon>Orbiliales</taxon>
        <taxon>Orbiliaceae</taxon>
        <taxon>Dactylellina</taxon>
    </lineage>
</organism>
<proteinExistence type="predicted"/>
<dbReference type="Proteomes" id="UP000015100">
    <property type="component" value="Unassembled WGS sequence"/>
</dbReference>
<dbReference type="EMBL" id="AQGS01000107">
    <property type="protein sequence ID" value="EPS42639.1"/>
    <property type="molecule type" value="Genomic_DNA"/>
</dbReference>
<feature type="compositionally biased region" description="Low complexity" evidence="1">
    <location>
        <begin position="217"/>
        <end position="241"/>
    </location>
</feature>
<comment type="caution">
    <text evidence="2">The sequence shown here is derived from an EMBL/GenBank/DDBJ whole genome shotgun (WGS) entry which is preliminary data.</text>
</comment>
<dbReference type="OMA" id="ISEWRAK"/>